<evidence type="ECO:0000256" key="7">
    <source>
        <dbReference type="ARBA" id="ARBA00022989"/>
    </source>
</evidence>
<dbReference type="PRINTS" id="PR01439">
    <property type="entry name" value="CELLSNTHASEA"/>
</dbReference>
<dbReference type="InterPro" id="IPR050321">
    <property type="entry name" value="Glycosyltr_2/OpgH_subfam"/>
</dbReference>
<dbReference type="GO" id="GO:0035438">
    <property type="term" value="F:cyclic-di-GMP binding"/>
    <property type="evidence" value="ECO:0007669"/>
    <property type="project" value="InterPro"/>
</dbReference>
<comment type="caution">
    <text evidence="14">The sequence shown here is derived from an EMBL/GenBank/DDBJ whole genome shotgun (WGS) entry which is preliminary data.</text>
</comment>
<evidence type="ECO:0000256" key="6">
    <source>
        <dbReference type="ARBA" id="ARBA00022801"/>
    </source>
</evidence>
<evidence type="ECO:0000256" key="3">
    <source>
        <dbReference type="ARBA" id="ARBA00022676"/>
    </source>
</evidence>
<feature type="transmembrane region" description="Helical" evidence="11">
    <location>
        <begin position="835"/>
        <end position="852"/>
    </location>
</feature>
<evidence type="ECO:0000256" key="10">
    <source>
        <dbReference type="SAM" id="MobiDB-lite"/>
    </source>
</evidence>
<evidence type="ECO:0008006" key="16">
    <source>
        <dbReference type="Google" id="ProtNLM"/>
    </source>
</evidence>
<feature type="transmembrane region" description="Helical" evidence="11">
    <location>
        <begin position="931"/>
        <end position="958"/>
    </location>
</feature>
<dbReference type="InterPro" id="IPR018087">
    <property type="entry name" value="Glyco_hydro_5_CS"/>
</dbReference>
<feature type="compositionally biased region" description="Basic and acidic residues" evidence="10">
    <location>
        <begin position="62"/>
        <end position="76"/>
    </location>
</feature>
<dbReference type="PANTHER" id="PTHR43867:SF2">
    <property type="entry name" value="CELLULOSE SYNTHASE CATALYTIC SUBUNIT A [UDP-FORMING]"/>
    <property type="match status" value="1"/>
</dbReference>
<dbReference type="EMBL" id="MCFG01000225">
    <property type="protein sequence ID" value="ORX78046.1"/>
    <property type="molecule type" value="Genomic_DNA"/>
</dbReference>
<name>A0A1Y1WXX2_9FUNG</name>
<accession>A0A1Y1WXX2</accession>
<keyword evidence="4" id="KW-0808">Transferase</keyword>
<reference evidence="14 15" key="2">
    <citation type="submission" date="2016-08" db="EMBL/GenBank/DDBJ databases">
        <title>Pervasive Adenine N6-methylation of Active Genes in Fungi.</title>
        <authorList>
            <consortium name="DOE Joint Genome Institute"/>
            <person name="Mondo S.J."/>
            <person name="Dannebaum R.O."/>
            <person name="Kuo R.C."/>
            <person name="Labutti K."/>
            <person name="Haridas S."/>
            <person name="Kuo A."/>
            <person name="Salamov A."/>
            <person name="Ahrendt S.R."/>
            <person name="Lipzen A."/>
            <person name="Sullivan W."/>
            <person name="Andreopoulos W.B."/>
            <person name="Clum A."/>
            <person name="Lindquist E."/>
            <person name="Daum C."/>
            <person name="Ramamoorthy G.K."/>
            <person name="Gryganskyi A."/>
            <person name="Culley D."/>
            <person name="Magnuson J.K."/>
            <person name="James T.Y."/>
            <person name="O'Malley M.A."/>
            <person name="Stajich J.E."/>
            <person name="Spatafora J.W."/>
            <person name="Visel A."/>
            <person name="Grigoriev I.V."/>
        </authorList>
    </citation>
    <scope>NUCLEOTIDE SEQUENCE [LARGE SCALE GENOMIC DNA]</scope>
    <source>
        <strain evidence="14 15">S4</strain>
    </source>
</reference>
<keyword evidence="7 11" id="KW-1133">Transmembrane helix</keyword>
<feature type="transmembrane region" description="Helical" evidence="11">
    <location>
        <begin position="964"/>
        <end position="984"/>
    </location>
</feature>
<dbReference type="InterPro" id="IPR003919">
    <property type="entry name" value="Cell_synth_A"/>
</dbReference>
<keyword evidence="5 11" id="KW-0812">Transmembrane</keyword>
<reference evidence="14 15" key="1">
    <citation type="submission" date="2016-08" db="EMBL/GenBank/DDBJ databases">
        <title>A Parts List for Fungal Cellulosomes Revealed by Comparative Genomics.</title>
        <authorList>
            <consortium name="DOE Joint Genome Institute"/>
            <person name="Haitjema C.H."/>
            <person name="Gilmore S.P."/>
            <person name="Henske J.K."/>
            <person name="Solomon K.V."/>
            <person name="De Groot R."/>
            <person name="Kuo A."/>
            <person name="Mondo S.J."/>
            <person name="Salamov A.A."/>
            <person name="Labutti K."/>
            <person name="Zhao Z."/>
            <person name="Chiniquy J."/>
            <person name="Barry K."/>
            <person name="Brewer H.M."/>
            <person name="Purvine S.O."/>
            <person name="Wright A.T."/>
            <person name="Boxma B."/>
            <person name="Van Alen T."/>
            <person name="Hackstein J.H."/>
            <person name="Baker S.E."/>
            <person name="Grigoriev I.V."/>
            <person name="O'Malley M.A."/>
        </authorList>
    </citation>
    <scope>NUCLEOTIDE SEQUENCE [LARGE SCALE GENOMIC DNA]</scope>
    <source>
        <strain evidence="14 15">S4</strain>
    </source>
</reference>
<dbReference type="Gene3D" id="3.20.20.80">
    <property type="entry name" value="Glycosidases"/>
    <property type="match status" value="1"/>
</dbReference>
<evidence type="ECO:0000259" key="12">
    <source>
        <dbReference type="Pfam" id="PF00150"/>
    </source>
</evidence>
<keyword evidence="15" id="KW-1185">Reference proteome</keyword>
<sequence>MKFILPYFIIIFFIISDIIVFSHSVPNNETEINNNNSQSIQNNETDVNNNNNSQYIQKIKREINNDDSKSNPKNETDINNNKKPLSNEVQQVKIARPSIDGKLYVNGTSLVNSKEETVILKGLSTHGLTWYPAYVNKDLFTFLSEEWDMNLIRLAMYSESYIKNKKENLEILYRGIDAAIESNMYVLIDWHILNDYDPMMNVEEAKEFFNMISEKYANVPNLIYEICNEPNQGAKWENIYKYSNIIVPIIRNHNPNAVIIIGTPNYDQDLESAIAKPVSFKNVMYTFHFYSAEHHDDLMVRFENAIKSGLPVFISECGITMGDGNGNRDYEYAVKWFDLLNKYQTSYAIWNLSNKKENSSIIKASSRESKKLLEKDLTGTGKWVRSLLKGVSPSDIPQGDVNEKYTFWETIISLISVVGYEKVNSLNYYSNIIILCTEIFIFLGVMSMIYFYFSNKKCWTYDQFIRKHGLGDVKVYNIKHLYMKIFIVMALWISTLMYLIWRCVFTFNKGILPIICNSILLIVEIAEFLESCIFYTNLLKCKKYPVPVIEDDEFPDVDIFIATYNESEELLRKTINGCNHLDYPDKKKVHIWVCDDNRRSNIRQLAKKMNVGYFDRPDNKGAKAGNLNNAMSHTFSPYIVTLDADMIVKSNFLLKTIPYFIYVEKCNAKLSKSEQRHLGFLQTPQCFYEPDIFQYNLYSETKVPNEQDFFYRLAEVSRTSSNSVIYGGSNTVISRKALEDVGGFYTESITEDYATGLLLESKGYLSLATPEPLASGMTPNTFDDHIKQRSRWACGVVNIIRNKHMNPLWNMKLHFIQRLNYISSAFYWYTPFNKLIYMISPFFFAVFNIPVFRCTSLEIMIYWLPMFILQNICLRILTNNMISIKWSNIFQMSVMPFLITPVLKETFGISKKKFKVTDKSNNKSLLSKKKYIRMIPFIIFGILSIIGVIRISLMINLYNTICPIIILFWLCVNFYTIVMIIFLISGREKDEENDEYIHSAVVVRTNEVAIVEDVKGIEKYAITSVLMEHTIKLLINTNDFLEIGDVANVNLNIRKYKVRLNCVVTSIRSISEQYLLTMEIKNYDNEEEYLQILFDRMPTLPQTLKWEFFLTILWRNILYRFIRMFSYFYIEKPIAKPITKPMTKQITKPLKLEIVIE</sequence>
<feature type="transmembrane region" description="Helical" evidence="11">
    <location>
        <begin position="481"/>
        <end position="500"/>
    </location>
</feature>
<feature type="domain" description="Glycosyltransferase 2-like" evidence="13">
    <location>
        <begin position="638"/>
        <end position="863"/>
    </location>
</feature>
<comment type="similarity">
    <text evidence="2">Belongs to the glycosyl hydrolase 5 (cellulase A) family.</text>
</comment>
<keyword evidence="9" id="KW-0326">Glycosidase</keyword>
<dbReference type="Pfam" id="PF13632">
    <property type="entry name" value="Glyco_trans_2_3"/>
    <property type="match status" value="1"/>
</dbReference>
<protein>
    <recommendedName>
        <fullName evidence="16">Glycoside hydrolase</fullName>
    </recommendedName>
</protein>
<proteinExistence type="inferred from homology"/>
<feature type="transmembrane region" description="Helical" evidence="11">
    <location>
        <begin position="512"/>
        <end position="535"/>
    </location>
</feature>
<dbReference type="OrthoDB" id="2161379at2759"/>
<dbReference type="STRING" id="1754192.A0A1Y1WXX2"/>
<dbReference type="InterPro" id="IPR001547">
    <property type="entry name" value="Glyco_hydro_5"/>
</dbReference>
<evidence type="ECO:0000256" key="8">
    <source>
        <dbReference type="ARBA" id="ARBA00023136"/>
    </source>
</evidence>
<feature type="transmembrane region" description="Helical" evidence="11">
    <location>
        <begin position="432"/>
        <end position="453"/>
    </location>
</feature>
<dbReference type="InterPro" id="IPR001173">
    <property type="entry name" value="Glyco_trans_2-like"/>
</dbReference>
<keyword evidence="3" id="KW-0328">Glycosyltransferase</keyword>
<gene>
    <name evidence="14" type="ORF">BCR32DRAFT_247468</name>
</gene>
<evidence type="ECO:0000256" key="2">
    <source>
        <dbReference type="ARBA" id="ARBA00005641"/>
    </source>
</evidence>
<comment type="subcellular location">
    <subcellularLocation>
        <location evidence="1">Membrane</location>
        <topology evidence="1">Multi-pass membrane protein</topology>
    </subcellularLocation>
</comment>
<dbReference type="GO" id="GO:0000272">
    <property type="term" value="P:polysaccharide catabolic process"/>
    <property type="evidence" value="ECO:0007669"/>
    <property type="project" value="InterPro"/>
</dbReference>
<dbReference type="GO" id="GO:0006011">
    <property type="term" value="P:UDP-alpha-D-glucose metabolic process"/>
    <property type="evidence" value="ECO:0007669"/>
    <property type="project" value="InterPro"/>
</dbReference>
<feature type="transmembrane region" description="Helical" evidence="11">
    <location>
        <begin position="7"/>
        <end position="25"/>
    </location>
</feature>
<feature type="compositionally biased region" description="Polar residues" evidence="10">
    <location>
        <begin position="77"/>
        <end position="86"/>
    </location>
</feature>
<dbReference type="Gene3D" id="3.90.550.10">
    <property type="entry name" value="Spore Coat Polysaccharide Biosynthesis Protein SpsA, Chain A"/>
    <property type="match status" value="1"/>
</dbReference>
<dbReference type="PANTHER" id="PTHR43867">
    <property type="entry name" value="CELLULOSE SYNTHASE CATALYTIC SUBUNIT A [UDP-FORMING]"/>
    <property type="match status" value="1"/>
</dbReference>
<keyword evidence="6" id="KW-0378">Hydrolase</keyword>
<dbReference type="PROSITE" id="PS00659">
    <property type="entry name" value="GLYCOSYL_HYDROL_F5"/>
    <property type="match status" value="1"/>
</dbReference>
<feature type="transmembrane region" description="Helical" evidence="11">
    <location>
        <begin position="859"/>
        <end position="877"/>
    </location>
</feature>
<evidence type="ECO:0000259" key="13">
    <source>
        <dbReference type="Pfam" id="PF13632"/>
    </source>
</evidence>
<dbReference type="Pfam" id="PF00150">
    <property type="entry name" value="Cellulase"/>
    <property type="match status" value="1"/>
</dbReference>
<evidence type="ECO:0000256" key="11">
    <source>
        <dbReference type="SAM" id="Phobius"/>
    </source>
</evidence>
<evidence type="ECO:0000313" key="14">
    <source>
        <dbReference type="EMBL" id="ORX78046.1"/>
    </source>
</evidence>
<feature type="transmembrane region" description="Helical" evidence="11">
    <location>
        <begin position="889"/>
        <end position="910"/>
    </location>
</feature>
<dbReference type="InterPro" id="IPR017853">
    <property type="entry name" value="GH"/>
</dbReference>
<keyword evidence="8 11" id="KW-0472">Membrane</keyword>
<evidence type="ECO:0000313" key="15">
    <source>
        <dbReference type="Proteomes" id="UP000193944"/>
    </source>
</evidence>
<dbReference type="GO" id="GO:0005886">
    <property type="term" value="C:plasma membrane"/>
    <property type="evidence" value="ECO:0007669"/>
    <property type="project" value="TreeGrafter"/>
</dbReference>
<dbReference type="InterPro" id="IPR029044">
    <property type="entry name" value="Nucleotide-diphossugar_trans"/>
</dbReference>
<evidence type="ECO:0000256" key="5">
    <source>
        <dbReference type="ARBA" id="ARBA00022692"/>
    </source>
</evidence>
<feature type="region of interest" description="Disordered" evidence="10">
    <location>
        <begin position="62"/>
        <end position="86"/>
    </location>
</feature>
<evidence type="ECO:0000256" key="4">
    <source>
        <dbReference type="ARBA" id="ARBA00022679"/>
    </source>
</evidence>
<dbReference type="GO" id="GO:0016759">
    <property type="term" value="F:cellulose synthase activity"/>
    <property type="evidence" value="ECO:0007669"/>
    <property type="project" value="InterPro"/>
</dbReference>
<dbReference type="SUPFAM" id="SSF53448">
    <property type="entry name" value="Nucleotide-diphospho-sugar transferases"/>
    <property type="match status" value="1"/>
</dbReference>
<dbReference type="CDD" id="cd06421">
    <property type="entry name" value="CESA_CelA_like"/>
    <property type="match status" value="1"/>
</dbReference>
<evidence type="ECO:0000256" key="9">
    <source>
        <dbReference type="ARBA" id="ARBA00023295"/>
    </source>
</evidence>
<dbReference type="Proteomes" id="UP000193944">
    <property type="component" value="Unassembled WGS sequence"/>
</dbReference>
<dbReference type="GO" id="GO:0004553">
    <property type="term" value="F:hydrolase activity, hydrolyzing O-glycosyl compounds"/>
    <property type="evidence" value="ECO:0007669"/>
    <property type="project" value="InterPro"/>
</dbReference>
<organism evidence="14 15">
    <name type="scientific">Anaeromyces robustus</name>
    <dbReference type="NCBI Taxonomy" id="1754192"/>
    <lineage>
        <taxon>Eukaryota</taxon>
        <taxon>Fungi</taxon>
        <taxon>Fungi incertae sedis</taxon>
        <taxon>Chytridiomycota</taxon>
        <taxon>Chytridiomycota incertae sedis</taxon>
        <taxon>Neocallimastigomycetes</taxon>
        <taxon>Neocallimastigales</taxon>
        <taxon>Neocallimastigaceae</taxon>
        <taxon>Anaeromyces</taxon>
    </lineage>
</organism>
<dbReference type="SUPFAM" id="SSF51445">
    <property type="entry name" value="(Trans)glycosidases"/>
    <property type="match status" value="1"/>
</dbReference>
<dbReference type="AlphaFoldDB" id="A0A1Y1WXX2"/>
<evidence type="ECO:0000256" key="1">
    <source>
        <dbReference type="ARBA" id="ARBA00004141"/>
    </source>
</evidence>
<feature type="domain" description="Glycoside hydrolase family 5" evidence="12">
    <location>
        <begin position="111"/>
        <end position="355"/>
    </location>
</feature>